<evidence type="ECO:0000313" key="1">
    <source>
        <dbReference type="EMBL" id="SPT99264.1"/>
    </source>
</evidence>
<sequence>MNLSVREMAKLISDDLINMAIKELTAKDYLLDEDGVFTRGMMKTADDILFVKIKEKDYLKELKLTSHYDKDYGEVTAYFVLDEFETIENFEEAILFPYIKRKKKEYKL</sequence>
<protein>
    <submittedName>
        <fullName evidence="1">Uncharacterized protein</fullName>
    </submittedName>
</protein>
<evidence type="ECO:0000313" key="2">
    <source>
        <dbReference type="Proteomes" id="UP000251431"/>
    </source>
</evidence>
<dbReference type="EMBL" id="UAQE01000001">
    <property type="protein sequence ID" value="SPT99264.1"/>
    <property type="molecule type" value="Genomic_DNA"/>
</dbReference>
<name>A0A2X0XJG1_9BACI</name>
<proteinExistence type="predicted"/>
<gene>
    <name evidence="1" type="ORF">NCTC7582_02149</name>
</gene>
<dbReference type="Proteomes" id="UP000251431">
    <property type="component" value="Unassembled WGS sequence"/>
</dbReference>
<dbReference type="RefSeq" id="WP_112117278.1">
    <property type="nucleotide sequence ID" value="NZ_CP185952.1"/>
</dbReference>
<reference evidence="1 2" key="1">
    <citation type="submission" date="2018-06" db="EMBL/GenBank/DDBJ databases">
        <authorList>
            <consortium name="Pathogen Informatics"/>
            <person name="Doyle S."/>
        </authorList>
    </citation>
    <scope>NUCLEOTIDE SEQUENCE [LARGE SCALE GENOMIC DNA]</scope>
    <source>
        <strain evidence="1 2">NCTC7582</strain>
    </source>
</reference>
<accession>A0A2X0XJG1</accession>
<organism evidence="1 2">
    <name type="scientific">Lysinibacillus capsici</name>
    <dbReference type="NCBI Taxonomy" id="2115968"/>
    <lineage>
        <taxon>Bacteria</taxon>
        <taxon>Bacillati</taxon>
        <taxon>Bacillota</taxon>
        <taxon>Bacilli</taxon>
        <taxon>Bacillales</taxon>
        <taxon>Bacillaceae</taxon>
        <taxon>Lysinibacillus</taxon>
    </lineage>
</organism>
<dbReference type="AlphaFoldDB" id="A0A2X0XJG1"/>